<dbReference type="InterPro" id="IPR011032">
    <property type="entry name" value="GroES-like_sf"/>
</dbReference>
<name>A0A2C9D8Q7_9HYPH</name>
<dbReference type="EC" id="1.6.5.5" evidence="4"/>
<dbReference type="KEGG" id="hdi:HDIA_3072"/>
<gene>
    <name evidence="4" type="primary">qorA_4</name>
    <name evidence="4" type="ORF">HDIA_3072</name>
</gene>
<evidence type="ECO:0000313" key="4">
    <source>
        <dbReference type="EMBL" id="SON56613.1"/>
    </source>
</evidence>
<keyword evidence="5" id="KW-1185">Reference proteome</keyword>
<dbReference type="RefSeq" id="WP_099556969.1">
    <property type="nucleotide sequence ID" value="NZ_LT960614.1"/>
</dbReference>
<protein>
    <submittedName>
        <fullName evidence="4">Quinone oxidoreductase 1</fullName>
        <ecNumber evidence="4">1.6.5.5</ecNumber>
    </submittedName>
</protein>
<evidence type="ECO:0000259" key="3">
    <source>
        <dbReference type="SMART" id="SM00829"/>
    </source>
</evidence>
<dbReference type="Gene3D" id="3.90.180.10">
    <property type="entry name" value="Medium-chain alcohol dehydrogenases, catalytic domain"/>
    <property type="match status" value="1"/>
</dbReference>
<feature type="domain" description="Enoyl reductase (ER)" evidence="3">
    <location>
        <begin position="10"/>
        <end position="327"/>
    </location>
</feature>
<reference evidence="5" key="1">
    <citation type="submission" date="2017-09" db="EMBL/GenBank/DDBJ databases">
        <title>Genome sequence of Nannocystis excedens DSM 71.</title>
        <authorList>
            <person name="Blom J."/>
        </authorList>
    </citation>
    <scope>NUCLEOTIDE SEQUENCE [LARGE SCALE GENOMIC DNA]</scope>
    <source>
        <strain evidence="5">type strain: E19</strain>
    </source>
</reference>
<keyword evidence="1" id="KW-0521">NADP</keyword>
<dbReference type="SUPFAM" id="SSF51735">
    <property type="entry name" value="NAD(P)-binding Rossmann-fold domains"/>
    <property type="match status" value="1"/>
</dbReference>
<dbReference type="SMART" id="SM00829">
    <property type="entry name" value="PKS_ER"/>
    <property type="match status" value="1"/>
</dbReference>
<dbReference type="EMBL" id="LT960614">
    <property type="protein sequence ID" value="SON56613.1"/>
    <property type="molecule type" value="Genomic_DNA"/>
</dbReference>
<dbReference type="InterPro" id="IPR013154">
    <property type="entry name" value="ADH-like_N"/>
</dbReference>
<dbReference type="SUPFAM" id="SSF50129">
    <property type="entry name" value="GroES-like"/>
    <property type="match status" value="1"/>
</dbReference>
<dbReference type="GO" id="GO:0005829">
    <property type="term" value="C:cytosol"/>
    <property type="evidence" value="ECO:0007669"/>
    <property type="project" value="TreeGrafter"/>
</dbReference>
<dbReference type="GO" id="GO:0035925">
    <property type="term" value="F:mRNA 3'-UTR AU-rich region binding"/>
    <property type="evidence" value="ECO:0007669"/>
    <property type="project" value="TreeGrafter"/>
</dbReference>
<organism evidence="4 5">
    <name type="scientific">Hartmannibacter diazotrophicus</name>
    <dbReference type="NCBI Taxonomy" id="1482074"/>
    <lineage>
        <taxon>Bacteria</taxon>
        <taxon>Pseudomonadati</taxon>
        <taxon>Pseudomonadota</taxon>
        <taxon>Alphaproteobacteria</taxon>
        <taxon>Hyphomicrobiales</taxon>
        <taxon>Pleomorphomonadaceae</taxon>
        <taxon>Hartmannibacter</taxon>
    </lineage>
</organism>
<dbReference type="InterPro" id="IPR002364">
    <property type="entry name" value="Quin_OxRdtase/zeta-crystal_CS"/>
</dbReference>
<dbReference type="PANTHER" id="PTHR48106:SF13">
    <property type="entry name" value="QUINONE OXIDOREDUCTASE-RELATED"/>
    <property type="match status" value="1"/>
</dbReference>
<dbReference type="InterPro" id="IPR020843">
    <property type="entry name" value="ER"/>
</dbReference>
<dbReference type="Proteomes" id="UP000223606">
    <property type="component" value="Chromosome 1"/>
</dbReference>
<evidence type="ECO:0000256" key="1">
    <source>
        <dbReference type="ARBA" id="ARBA00022857"/>
    </source>
</evidence>
<dbReference type="Gene3D" id="3.40.50.720">
    <property type="entry name" value="NAD(P)-binding Rossmann-like Domain"/>
    <property type="match status" value="1"/>
</dbReference>
<keyword evidence="2 4" id="KW-0560">Oxidoreductase</keyword>
<dbReference type="GO" id="GO:0008270">
    <property type="term" value="F:zinc ion binding"/>
    <property type="evidence" value="ECO:0007669"/>
    <property type="project" value="InterPro"/>
</dbReference>
<dbReference type="OrthoDB" id="9785812at2"/>
<dbReference type="GO" id="GO:0003960">
    <property type="term" value="F:quinone reductase (NADPH) activity"/>
    <property type="evidence" value="ECO:0007669"/>
    <property type="project" value="UniProtKB-EC"/>
</dbReference>
<sequence>MKAVSIDRFGAPDVLTLVDVDAPRPGPSDILVRVHAAGVNFAETLQRQDRYAMTPPLPSILGSEAAGVIEAVGGDVAGFSVGDRVAAPLFAAGIHFGGYAELVAIDHRYAVGIPDAVSFETAAALMVQGLTADHLTRQASPTGKVVLITAAAGGVGSQLVQIARLRCAKTIVAAAGSTEKLDFARRLGADIAIDYTRTDWTEALLTATGGEKPDIVYDSVGGDITMDCLKLLAPVGQMVLYGALNIQSFQLGVPDLLGLIFNNQSLTGFALVPLLTPDILRQSLGDLFGLAASGALKVEIGRTFPLAEAAEAHRALGDRKTRGKIVLLP</sequence>
<dbReference type="Pfam" id="PF13602">
    <property type="entry name" value="ADH_zinc_N_2"/>
    <property type="match status" value="1"/>
</dbReference>
<dbReference type="PROSITE" id="PS01162">
    <property type="entry name" value="QOR_ZETA_CRYSTAL"/>
    <property type="match status" value="1"/>
</dbReference>
<dbReference type="PANTHER" id="PTHR48106">
    <property type="entry name" value="QUINONE OXIDOREDUCTASE PIG3-RELATED"/>
    <property type="match status" value="1"/>
</dbReference>
<dbReference type="Pfam" id="PF08240">
    <property type="entry name" value="ADH_N"/>
    <property type="match status" value="1"/>
</dbReference>
<accession>A0A2C9D8Q7</accession>
<evidence type="ECO:0000256" key="2">
    <source>
        <dbReference type="ARBA" id="ARBA00023002"/>
    </source>
</evidence>
<dbReference type="GO" id="GO:0070402">
    <property type="term" value="F:NADPH binding"/>
    <property type="evidence" value="ECO:0007669"/>
    <property type="project" value="TreeGrafter"/>
</dbReference>
<proteinExistence type="predicted"/>
<dbReference type="AlphaFoldDB" id="A0A2C9D8Q7"/>
<dbReference type="InterPro" id="IPR036291">
    <property type="entry name" value="NAD(P)-bd_dom_sf"/>
</dbReference>
<evidence type="ECO:0000313" key="5">
    <source>
        <dbReference type="Proteomes" id="UP000223606"/>
    </source>
</evidence>